<dbReference type="PANTHER" id="PTHR30367">
    <property type="entry name" value="P-HYDROXYBENZOIC ACID EFFLUX PUMP SUBUNIT AAEA-RELATED"/>
    <property type="match status" value="1"/>
</dbReference>
<comment type="caution">
    <text evidence="4">The sequence shown here is derived from an EMBL/GenBank/DDBJ whole genome shotgun (WGS) entry which is preliminary data.</text>
</comment>
<dbReference type="EMBL" id="QFPW01000026">
    <property type="protein sequence ID" value="PZQ46384.1"/>
    <property type="molecule type" value="Genomic_DNA"/>
</dbReference>
<evidence type="ECO:0000313" key="5">
    <source>
        <dbReference type="Proteomes" id="UP000249185"/>
    </source>
</evidence>
<evidence type="ECO:0000259" key="3">
    <source>
        <dbReference type="Pfam" id="PF25963"/>
    </source>
</evidence>
<proteinExistence type="predicted"/>
<protein>
    <submittedName>
        <fullName evidence="4">Multidrug transporter subunit MdtN</fullName>
    </submittedName>
</protein>
<evidence type="ECO:0000313" key="4">
    <source>
        <dbReference type="EMBL" id="PZQ46384.1"/>
    </source>
</evidence>
<feature type="domain" description="p-hydroxybenzoic acid efflux pump subunit AaeA-like beta-barrel" evidence="3">
    <location>
        <begin position="249"/>
        <end position="343"/>
    </location>
</feature>
<feature type="domain" description="Multidrug resistance protein MdtA-like barrel-sandwich hybrid" evidence="2">
    <location>
        <begin position="50"/>
        <end position="238"/>
    </location>
</feature>
<dbReference type="InterPro" id="IPR050393">
    <property type="entry name" value="MFP_Efflux_Pump"/>
</dbReference>
<dbReference type="PANTHER" id="PTHR30367:SF1">
    <property type="entry name" value="MULTIDRUG RESISTANCE PROTEIN MDTN"/>
    <property type="match status" value="1"/>
</dbReference>
<dbReference type="AlphaFoldDB" id="A0A2W5MZY7"/>
<dbReference type="Gene3D" id="2.40.30.170">
    <property type="match status" value="1"/>
</dbReference>
<organism evidence="4 5">
    <name type="scientific">Rhodovulum sulfidophilum</name>
    <name type="common">Rhodobacter sulfidophilus</name>
    <dbReference type="NCBI Taxonomy" id="35806"/>
    <lineage>
        <taxon>Bacteria</taxon>
        <taxon>Pseudomonadati</taxon>
        <taxon>Pseudomonadota</taxon>
        <taxon>Alphaproteobacteria</taxon>
        <taxon>Rhodobacterales</taxon>
        <taxon>Paracoccaceae</taxon>
        <taxon>Rhodovulum</taxon>
    </lineage>
</organism>
<dbReference type="SUPFAM" id="SSF111369">
    <property type="entry name" value="HlyD-like secretion proteins"/>
    <property type="match status" value="2"/>
</dbReference>
<accession>A0A2W5MZY7</accession>
<keyword evidence="1" id="KW-0175">Coiled coil</keyword>
<dbReference type="Pfam" id="PF25963">
    <property type="entry name" value="Beta-barrel_AAEA"/>
    <property type="match status" value="1"/>
</dbReference>
<dbReference type="Gene3D" id="1.10.287.470">
    <property type="entry name" value="Helix hairpin bin"/>
    <property type="match status" value="2"/>
</dbReference>
<evidence type="ECO:0000259" key="2">
    <source>
        <dbReference type="Pfam" id="PF25917"/>
    </source>
</evidence>
<dbReference type="InterPro" id="IPR058625">
    <property type="entry name" value="MdtA-like_BSH"/>
</dbReference>
<gene>
    <name evidence="4" type="ORF">DI556_20590</name>
</gene>
<evidence type="ECO:0000256" key="1">
    <source>
        <dbReference type="SAM" id="Coils"/>
    </source>
</evidence>
<feature type="coiled-coil region" evidence="1">
    <location>
        <begin position="112"/>
        <end position="139"/>
    </location>
</feature>
<dbReference type="Proteomes" id="UP000249185">
    <property type="component" value="Unassembled WGS sequence"/>
</dbReference>
<name>A0A2W5MZY7_RHOSU</name>
<dbReference type="Gene3D" id="2.40.50.100">
    <property type="match status" value="1"/>
</dbReference>
<dbReference type="NCBIfam" id="NF007785">
    <property type="entry name" value="PRK10476.1"/>
    <property type="match status" value="1"/>
</dbReference>
<dbReference type="Pfam" id="PF25917">
    <property type="entry name" value="BSH_RND"/>
    <property type="match status" value="1"/>
</dbReference>
<reference evidence="4 5" key="1">
    <citation type="submission" date="2017-08" db="EMBL/GenBank/DDBJ databases">
        <title>Infants hospitalized years apart are colonized by the same room-sourced microbial strains.</title>
        <authorList>
            <person name="Brooks B."/>
            <person name="Olm M.R."/>
            <person name="Firek B.A."/>
            <person name="Baker R."/>
            <person name="Thomas B.C."/>
            <person name="Morowitz M.J."/>
            <person name="Banfield J.F."/>
        </authorList>
    </citation>
    <scope>NUCLEOTIDE SEQUENCE [LARGE SCALE GENOMIC DNA]</scope>
    <source>
        <strain evidence="4">S2_005_002_R2_34</strain>
    </source>
</reference>
<sequence>MKFAAPRRPLAILGILISVAIILGAAALAYRSHRIGVANPMSDSVTLSAEVVRIAPSVAGRVAAVHARENDLVRRGDVLLELDDTPYRLAVEQTRADLDIARAAGADQARNIRAEEANAKIAQEQVNRATANLALATQTLERLLPMQPKGYVSNQQVDDARTAQRDAEVSLNESLRQLDAAEALIGDEEATGATIRAREAAVAIAEHELAGTKIIAPNDGRVVGLTTSVGDYLLPAQGIFTLINTDTWFASADFTETTLPGITVGDCATVYALADRRRAIPGKVEGIGWGVSSMDSIDLPASLPIVPKSLQWVRVQQRFPVRIRLADPPADLMRVGASAVAIVHDDGGC</sequence>
<dbReference type="InterPro" id="IPR058634">
    <property type="entry name" value="AaeA-lik-b-barrel"/>
</dbReference>